<dbReference type="PROSITE" id="PS51365">
    <property type="entry name" value="RENAL_DIPEPTIDASE_2"/>
    <property type="match status" value="1"/>
</dbReference>
<accession>A0A7J5UTC4</accession>
<dbReference type="InterPro" id="IPR008257">
    <property type="entry name" value="Pept_M19"/>
</dbReference>
<dbReference type="GO" id="GO:0006508">
    <property type="term" value="P:proteolysis"/>
    <property type="evidence" value="ECO:0007669"/>
    <property type="project" value="InterPro"/>
</dbReference>
<keyword evidence="2" id="KW-1185">Reference proteome</keyword>
<dbReference type="GO" id="GO:0070573">
    <property type="term" value="F:metallodipeptidase activity"/>
    <property type="evidence" value="ECO:0007669"/>
    <property type="project" value="InterPro"/>
</dbReference>
<dbReference type="Pfam" id="PF01244">
    <property type="entry name" value="Peptidase_M19"/>
    <property type="match status" value="1"/>
</dbReference>
<sequence length="407" mass="43128">MSAMTTTTAALVDEVLGATPLIDGHNDLAYALRSRAGYAVDGLDAPRAGLHTDIPRLRAGRVGAQFWSVFVPSTLTGAEAVLGTIEQVDAVHRLIARYPDTFALACTADEVLAAFRAGRIASLLGAEGGHSIGRSLGALRALARLGVRYMTLTHNDNVAWADSATDTPAVGGLTDEGRAVVAEMNRIGMLVDLSHTAETTQLATLEVTRAPVIFSHSSCRAVCDHPRNASDAVLERLATNGGVLQVTFVPKFVSPAAARWTEAAHAALDGGDWHWPRAPRAGEDPAAVAAENAAGDPEAAWERRLAVWEAEHPRPRVGIDDVVAHVEHAREVAGVDHIGLGGDYDGVDRLPTGLEDVSGYPRLLAALAERGWSRRELEALAGGNVLRVLRDADDAASETMWPAGERR</sequence>
<dbReference type="PANTHER" id="PTHR10443:SF12">
    <property type="entry name" value="DIPEPTIDASE"/>
    <property type="match status" value="1"/>
</dbReference>
<dbReference type="Gene3D" id="3.20.20.140">
    <property type="entry name" value="Metal-dependent hydrolases"/>
    <property type="match status" value="1"/>
</dbReference>
<dbReference type="EMBL" id="WHJE01000008">
    <property type="protein sequence ID" value="KAE8765535.1"/>
    <property type="molecule type" value="Genomic_DNA"/>
</dbReference>
<evidence type="ECO:0000313" key="1">
    <source>
        <dbReference type="EMBL" id="KAE8765535.1"/>
    </source>
</evidence>
<dbReference type="SUPFAM" id="SSF51556">
    <property type="entry name" value="Metallo-dependent hydrolases"/>
    <property type="match status" value="1"/>
</dbReference>
<name>A0A7J5UTC4_9MICO</name>
<protein>
    <submittedName>
        <fullName evidence="1">Membrane dipeptidase</fullName>
    </submittedName>
</protein>
<dbReference type="AlphaFoldDB" id="A0A7J5UTC4"/>
<reference evidence="1 2" key="1">
    <citation type="submission" date="2019-10" db="EMBL/GenBank/DDBJ databases">
        <title>Georgenia wutianyii sp. nov. and Georgenia yuyongxinii sp. nov. isolated from plateau pika (Ochotona curzoniae) in the Qinghai-Tibet plateau of China.</title>
        <authorList>
            <person name="Tian Z."/>
        </authorList>
    </citation>
    <scope>NUCLEOTIDE SEQUENCE [LARGE SCALE GENOMIC DNA]</scope>
    <source>
        <strain evidence="1 2">DSM 21501</strain>
    </source>
</reference>
<dbReference type="CDD" id="cd01301">
    <property type="entry name" value="rDP_like"/>
    <property type="match status" value="1"/>
</dbReference>
<evidence type="ECO:0000313" key="2">
    <source>
        <dbReference type="Proteomes" id="UP000451860"/>
    </source>
</evidence>
<comment type="caution">
    <text evidence="1">The sequence shown here is derived from an EMBL/GenBank/DDBJ whole genome shotgun (WGS) entry which is preliminary data.</text>
</comment>
<dbReference type="OrthoDB" id="9804920at2"/>
<dbReference type="PANTHER" id="PTHR10443">
    <property type="entry name" value="MICROSOMAL DIPEPTIDASE"/>
    <property type="match status" value="1"/>
</dbReference>
<dbReference type="Proteomes" id="UP000451860">
    <property type="component" value="Unassembled WGS sequence"/>
</dbReference>
<gene>
    <name evidence="1" type="ORF">GB883_03155</name>
</gene>
<dbReference type="InterPro" id="IPR032466">
    <property type="entry name" value="Metal_Hydrolase"/>
</dbReference>
<organism evidence="1 2">
    <name type="scientific">Georgenia thermotolerans</name>
    <dbReference type="NCBI Taxonomy" id="527326"/>
    <lineage>
        <taxon>Bacteria</taxon>
        <taxon>Bacillati</taxon>
        <taxon>Actinomycetota</taxon>
        <taxon>Actinomycetes</taxon>
        <taxon>Micrococcales</taxon>
        <taxon>Bogoriellaceae</taxon>
        <taxon>Georgenia</taxon>
    </lineage>
</organism>
<proteinExistence type="predicted"/>